<evidence type="ECO:0000313" key="2">
    <source>
        <dbReference type="Proteomes" id="UP000202249"/>
    </source>
</evidence>
<dbReference type="GeneID" id="23679901"/>
<dbReference type="Proteomes" id="UP000202249">
    <property type="component" value="Segment"/>
</dbReference>
<dbReference type="KEGG" id="vg:23679901"/>
<gene>
    <name evidence="1" type="primary">20</name>
    <name evidence="1" type="ORF">PBI_HADES_20</name>
</gene>
<proteinExistence type="predicted"/>
<dbReference type="OrthoDB" id="4658at10239"/>
<name>A0A076YQ04_9CAUD</name>
<reference evidence="1 2" key="1">
    <citation type="submission" date="2014-07" db="EMBL/GenBank/DDBJ databases">
        <authorList>
            <person name="Trisler C."/>
            <person name="Antis N."/>
            <person name="Arceneaux J."/>
            <person name="Baudin R."/>
            <person name="Beutner R."/>
            <person name="Borque M."/>
            <person name="Crawford L."/>
            <person name="Fontenot A."/>
            <person name="Gillikin B."/>
            <person name="Hayes M."/>
            <person name="Jackson S."/>
            <person name="Johnston R."/>
            <person name="Kurz M."/>
            <person name="Mouawad M."/>
            <person name="Reed A."/>
            <person name="Rizzo E."/>
            <person name="Schilling C."/>
            <person name="Streeter Z."/>
            <person name="Vu J."/>
            <person name="Wilson T."/>
            <person name="Harmson J."/>
            <person name="Bhuiyan S."/>
            <person name="Scott A."/>
            <person name="Miller B."/>
            <person name="Jones J.D."/>
            <person name="Gissendanner C.R."/>
            <person name="Wiedemeier A.M."/>
            <person name="Findley A.M."/>
            <person name="Buck G.A."/>
            <person name="Campbell R."/>
            <person name="Carvalho M.R."/>
            <person name="Duckworth R.A."/>
            <person name="Dunn T."/>
            <person name="Halpern C."/>
            <person name="Johnson A."/>
            <person name="Kiflezghi M.G."/>
            <person name="Lee V."/>
            <person name="Loviza R.A."/>
            <person name="Serrano M.G."/>
            <person name="Shah Z.V."/>
            <person name="Sharma K."/>
            <person name="Voegtly L.J."/>
            <person name="Walstead R."/>
            <person name="Wang Y.P."/>
            <person name="Bradley K.W."/>
            <person name="Barker L.P."/>
            <person name="Asai D.J."/>
            <person name="Bowman C.A."/>
            <person name="Russell D.A."/>
            <person name="Pope W.H."/>
            <person name="Jacobs-Sera D."/>
            <person name="Hendrix R.W."/>
            <person name="Hatfull G.F."/>
        </authorList>
    </citation>
    <scope>NUCLEOTIDE SEQUENCE [LARGE SCALE GENOMIC DNA]</scope>
</reference>
<protein>
    <submittedName>
        <fullName evidence="1">Minor tail protein</fullName>
    </submittedName>
</protein>
<keyword evidence="2" id="KW-1185">Reference proteome</keyword>
<dbReference type="EMBL" id="KM101122">
    <property type="protein sequence ID" value="AIK69127.1"/>
    <property type="molecule type" value="Genomic_DNA"/>
</dbReference>
<accession>A0A076YQ04</accession>
<dbReference type="RefSeq" id="YP_009125199.1">
    <property type="nucleotide sequence ID" value="NC_026595.1"/>
</dbReference>
<organism evidence="1 2">
    <name type="scientific">Mycobacterium phage Hades</name>
    <dbReference type="NCBI Taxonomy" id="1527511"/>
    <lineage>
        <taxon>Viruses</taxon>
        <taxon>Duplodnaviria</taxon>
        <taxon>Heunggongvirae</taxon>
        <taxon>Uroviricota</taxon>
        <taxon>Caudoviricetes</taxon>
        <taxon>Gracegardnervirinae</taxon>
        <taxon>Cheoctovirus</taxon>
        <taxon>Cheoctovirus hades</taxon>
    </lineage>
</organism>
<evidence type="ECO:0000313" key="1">
    <source>
        <dbReference type="EMBL" id="AIK69127.1"/>
    </source>
</evidence>
<sequence>MAGWWAEVHAHFGVTIDPEVGFTYGGPSQEFGVVLTPEVGMSAVARNTATFGLVLPTLIGMSGGGKSVASFGVTLSPYVAMREPGGFTPLFPSEDLFPSTSLFPTPRSQRPGFGMTLTPTVGFGSAGVRYTREFEVSVSPSVGMSASERYASVFDLAVTPEVGMSAVERYARTFGVSVTPTVGMDAVGNNGVDPVAYNAVGATGVVWTSFGGTQTETFNFTAAAGADVFVAVSWDRSEPSITGITYGGVAMTQLAIVSHNNDATRGSASVWRLAAAGSGSAKSVAITHSGSMYGAANVISATHVGSVSTATAYGSGASPSQAVTVPAGGLVIHVLAAGNGSTGSVSSWTSYSGMTNRSLVQSDLSRTQVALSTASASGTVSATSSGSNPWSGISVALSPI</sequence>